<dbReference type="Gene3D" id="1.20.120.910">
    <property type="entry name" value="DksA, coiled-coil domain"/>
    <property type="match status" value="1"/>
</dbReference>
<evidence type="ECO:0000313" key="8">
    <source>
        <dbReference type="Proteomes" id="UP000241436"/>
    </source>
</evidence>
<evidence type="ECO:0000256" key="1">
    <source>
        <dbReference type="ARBA" id="ARBA00022723"/>
    </source>
</evidence>
<organism evidence="7 8">
    <name type="scientific">Candidatus Methylomirabilis limnetica</name>
    <dbReference type="NCBI Taxonomy" id="2033718"/>
    <lineage>
        <taxon>Bacteria</taxon>
        <taxon>Candidatus Methylomirabilota</taxon>
        <taxon>Candidatus Methylomirabilia</taxon>
        <taxon>Candidatus Methylomirabilales</taxon>
        <taxon>Candidatus Methylomirabilaceae</taxon>
        <taxon>Candidatus Methylomirabilis</taxon>
    </lineage>
</organism>
<reference evidence="8" key="2">
    <citation type="journal article" date="2018" name="Environ. Microbiol.">
        <title>Bloom of a denitrifying methanotroph, 'Candidatus Methylomirabilis limnetica', in a deep stratified lake.</title>
        <authorList>
            <person name="Graf J.S."/>
            <person name="Mayr M.J."/>
            <person name="Marchant H.K."/>
            <person name="Tienken D."/>
            <person name="Hach P.F."/>
            <person name="Brand A."/>
            <person name="Schubert C.J."/>
            <person name="Kuypers M.M."/>
            <person name="Milucka J."/>
        </authorList>
    </citation>
    <scope>NUCLEOTIDE SEQUENCE [LARGE SCALE GENOMIC DNA]</scope>
    <source>
        <strain evidence="8">Zug</strain>
    </source>
</reference>
<dbReference type="PANTHER" id="PTHR33823">
    <property type="entry name" value="RNA POLYMERASE-BINDING TRANSCRIPTION FACTOR DKSA-RELATED"/>
    <property type="match status" value="1"/>
</dbReference>
<evidence type="ECO:0000256" key="5">
    <source>
        <dbReference type="SAM" id="MobiDB-lite"/>
    </source>
</evidence>
<dbReference type="EMBL" id="NVQC01000021">
    <property type="protein sequence ID" value="PTL35929.1"/>
    <property type="molecule type" value="Genomic_DNA"/>
</dbReference>
<dbReference type="InterPro" id="IPR000962">
    <property type="entry name" value="Znf_DskA_TraR"/>
</dbReference>
<dbReference type="OrthoDB" id="9811543at2"/>
<evidence type="ECO:0000256" key="3">
    <source>
        <dbReference type="ARBA" id="ARBA00022833"/>
    </source>
</evidence>
<name>A0A2T4TXW3_9BACT</name>
<reference evidence="7 8" key="1">
    <citation type="submission" date="2017-09" db="EMBL/GenBank/DDBJ databases">
        <title>Bloom of a denitrifying methanotroph, Candidatus Methylomirabilis limnetica, in a deep stratified lake.</title>
        <authorList>
            <person name="Graf J.S."/>
            <person name="Marchant H.K."/>
            <person name="Tienken D."/>
            <person name="Hach P.F."/>
            <person name="Brand A."/>
            <person name="Schubert C.J."/>
            <person name="Kuypers M.M."/>
            <person name="Milucka J."/>
        </authorList>
    </citation>
    <scope>NUCLEOTIDE SEQUENCE [LARGE SCALE GENOMIC DNA]</scope>
    <source>
        <strain evidence="7 8">Zug</strain>
    </source>
</reference>
<feature type="region of interest" description="Disordered" evidence="5">
    <location>
        <begin position="37"/>
        <end position="59"/>
    </location>
</feature>
<keyword evidence="2" id="KW-0863">Zinc-finger</keyword>
<evidence type="ECO:0000256" key="2">
    <source>
        <dbReference type="ARBA" id="ARBA00022771"/>
    </source>
</evidence>
<dbReference type="Proteomes" id="UP000241436">
    <property type="component" value="Unassembled WGS sequence"/>
</dbReference>
<keyword evidence="3" id="KW-0862">Zinc</keyword>
<dbReference type="SUPFAM" id="SSF57716">
    <property type="entry name" value="Glucocorticoid receptor-like (DNA-binding domain)"/>
    <property type="match status" value="1"/>
</dbReference>
<feature type="domain" description="Zinc finger DksA/TraR C4-type" evidence="6">
    <location>
        <begin position="88"/>
        <end position="120"/>
    </location>
</feature>
<comment type="caution">
    <text evidence="7">The sequence shown here is derived from an EMBL/GenBank/DDBJ whole genome shotgun (WGS) entry which is preliminary data.</text>
</comment>
<evidence type="ECO:0000256" key="4">
    <source>
        <dbReference type="PROSITE-ProRule" id="PRU00510"/>
    </source>
</evidence>
<feature type="zinc finger region" description="dksA C4-type" evidence="4">
    <location>
        <begin position="93"/>
        <end position="117"/>
    </location>
</feature>
<evidence type="ECO:0000313" key="7">
    <source>
        <dbReference type="EMBL" id="PTL35929.1"/>
    </source>
</evidence>
<proteinExistence type="predicted"/>
<gene>
    <name evidence="7" type="ORF">CLG94_07080</name>
</gene>
<dbReference type="PANTHER" id="PTHR33823:SF4">
    <property type="entry name" value="GENERAL STRESS PROTEIN 16O"/>
    <property type="match status" value="1"/>
</dbReference>
<evidence type="ECO:0000259" key="6">
    <source>
        <dbReference type="Pfam" id="PF01258"/>
    </source>
</evidence>
<feature type="compositionally biased region" description="Basic and acidic residues" evidence="5">
    <location>
        <begin position="37"/>
        <end position="46"/>
    </location>
</feature>
<dbReference type="PROSITE" id="PS51128">
    <property type="entry name" value="ZF_DKSA_2"/>
    <property type="match status" value="1"/>
</dbReference>
<keyword evidence="8" id="KW-1185">Reference proteome</keyword>
<keyword evidence="1" id="KW-0479">Metal-binding</keyword>
<protein>
    <recommendedName>
        <fullName evidence="6">Zinc finger DksA/TraR C4-type domain-containing protein</fullName>
    </recommendedName>
</protein>
<sequence length="126" mass="14307">MNERDQTETDRENRRSQLLGLLTERRERLAAQIRRALAERREESQMRDAPGSHGWGAAPEGNISLAMVAQQQQQLSQIDTAIHRHQAGTYGRCVGCGEEIPLPRLQALPFAQRCAGCQEEWEAEKR</sequence>
<dbReference type="RefSeq" id="WP_107562172.1">
    <property type="nucleotide sequence ID" value="NZ_NVQC01000021.1"/>
</dbReference>
<dbReference type="Pfam" id="PF01258">
    <property type="entry name" value="zf-dskA_traR"/>
    <property type="match status" value="1"/>
</dbReference>
<dbReference type="GO" id="GO:0008270">
    <property type="term" value="F:zinc ion binding"/>
    <property type="evidence" value="ECO:0007669"/>
    <property type="project" value="UniProtKB-KW"/>
</dbReference>
<dbReference type="AlphaFoldDB" id="A0A2T4TXW3"/>
<accession>A0A2T4TXW3</accession>